<dbReference type="CDD" id="cd11528">
    <property type="entry name" value="NTP-PPase_MazG_Nterm"/>
    <property type="match status" value="1"/>
</dbReference>
<evidence type="ECO:0000313" key="2">
    <source>
        <dbReference type="EMBL" id="SEL25360.1"/>
    </source>
</evidence>
<dbReference type="InterPro" id="IPR048015">
    <property type="entry name" value="NTP-PPase_MazG-like_N"/>
</dbReference>
<feature type="domain" description="NTP pyrophosphohydrolase MazG-like" evidence="1">
    <location>
        <begin position="44"/>
        <end position="117"/>
    </location>
</feature>
<dbReference type="FunFam" id="1.10.287.1080:FF:000001">
    <property type="entry name" value="Nucleoside triphosphate pyrophosphohydrolase"/>
    <property type="match status" value="1"/>
</dbReference>
<dbReference type="NCBIfam" id="TIGR00444">
    <property type="entry name" value="mazG"/>
    <property type="match status" value="1"/>
</dbReference>
<dbReference type="GO" id="GO:0006950">
    <property type="term" value="P:response to stress"/>
    <property type="evidence" value="ECO:0007669"/>
    <property type="project" value="UniProtKB-ARBA"/>
</dbReference>
<dbReference type="SUPFAM" id="SSF101386">
    <property type="entry name" value="all-alpha NTP pyrophosphatases"/>
    <property type="match status" value="2"/>
</dbReference>
<protein>
    <submittedName>
        <fullName evidence="2">Tetrapyrrole methylase family protein / MazG family protein</fullName>
    </submittedName>
</protein>
<dbReference type="CDD" id="cd11529">
    <property type="entry name" value="NTP-PPase_MazG_Cterm"/>
    <property type="match status" value="1"/>
</dbReference>
<dbReference type="EMBL" id="FOAT01000016">
    <property type="protein sequence ID" value="SEL25360.1"/>
    <property type="molecule type" value="Genomic_DNA"/>
</dbReference>
<dbReference type="GO" id="GO:0047429">
    <property type="term" value="F:nucleoside triphosphate diphosphatase activity"/>
    <property type="evidence" value="ECO:0007669"/>
    <property type="project" value="InterPro"/>
</dbReference>
<dbReference type="RefSeq" id="WP_074835153.1">
    <property type="nucleotide sequence ID" value="NZ_FOAT01000016.1"/>
</dbReference>
<dbReference type="GO" id="GO:0046081">
    <property type="term" value="P:dUTP catabolic process"/>
    <property type="evidence" value="ECO:0007669"/>
    <property type="project" value="TreeGrafter"/>
</dbReference>
<dbReference type="InterPro" id="IPR048011">
    <property type="entry name" value="NTP-PPase_MazG-like_C"/>
</dbReference>
<dbReference type="GO" id="GO:0008168">
    <property type="term" value="F:methyltransferase activity"/>
    <property type="evidence" value="ECO:0007669"/>
    <property type="project" value="UniProtKB-KW"/>
</dbReference>
<dbReference type="PANTHER" id="PTHR30522">
    <property type="entry name" value="NUCLEOSIDE TRIPHOSPHATE PYROPHOSPHOHYDROLASE"/>
    <property type="match status" value="1"/>
</dbReference>
<gene>
    <name evidence="2" type="ORF">SAMN05216469_11633</name>
</gene>
<evidence type="ECO:0000259" key="1">
    <source>
        <dbReference type="Pfam" id="PF03819"/>
    </source>
</evidence>
<dbReference type="PANTHER" id="PTHR30522:SF0">
    <property type="entry name" value="NUCLEOSIDE TRIPHOSPHATE PYROPHOSPHOHYDROLASE"/>
    <property type="match status" value="1"/>
</dbReference>
<dbReference type="GO" id="GO:0046047">
    <property type="term" value="P:TTP catabolic process"/>
    <property type="evidence" value="ECO:0007669"/>
    <property type="project" value="TreeGrafter"/>
</dbReference>
<dbReference type="Gene3D" id="1.10.287.1080">
    <property type="entry name" value="MazG-like"/>
    <property type="match status" value="2"/>
</dbReference>
<keyword evidence="2" id="KW-0489">Methyltransferase</keyword>
<dbReference type="NCBIfam" id="NF007113">
    <property type="entry name" value="PRK09562.1"/>
    <property type="match status" value="1"/>
</dbReference>
<dbReference type="OrthoDB" id="9808939at2"/>
<accession>A0A1H7NP91</accession>
<dbReference type="GO" id="GO:0006203">
    <property type="term" value="P:dGTP catabolic process"/>
    <property type="evidence" value="ECO:0007669"/>
    <property type="project" value="TreeGrafter"/>
</dbReference>
<name>A0A1H7NP91_RUMAL</name>
<dbReference type="GO" id="GO:0046061">
    <property type="term" value="P:dATP catabolic process"/>
    <property type="evidence" value="ECO:0007669"/>
    <property type="project" value="TreeGrafter"/>
</dbReference>
<proteinExistence type="predicted"/>
<dbReference type="GO" id="GO:0032259">
    <property type="term" value="P:methylation"/>
    <property type="evidence" value="ECO:0007669"/>
    <property type="project" value="UniProtKB-KW"/>
</dbReference>
<dbReference type="Proteomes" id="UP000186015">
    <property type="component" value="Unassembled WGS sequence"/>
</dbReference>
<dbReference type="AlphaFoldDB" id="A0A1H7NP91"/>
<evidence type="ECO:0000313" key="3">
    <source>
        <dbReference type="Proteomes" id="UP000186015"/>
    </source>
</evidence>
<dbReference type="Pfam" id="PF03819">
    <property type="entry name" value="MazG"/>
    <property type="match status" value="1"/>
</dbReference>
<reference evidence="2 3" key="1">
    <citation type="submission" date="2016-10" db="EMBL/GenBank/DDBJ databases">
        <authorList>
            <person name="de Groot N.N."/>
        </authorList>
    </citation>
    <scope>NUCLEOTIDE SEQUENCE [LARGE SCALE GENOMIC DNA]</scope>
    <source>
        <strain evidence="2 3">KH2T6</strain>
    </source>
</reference>
<dbReference type="GO" id="GO:0046052">
    <property type="term" value="P:UTP catabolic process"/>
    <property type="evidence" value="ECO:0007669"/>
    <property type="project" value="TreeGrafter"/>
</dbReference>
<dbReference type="InterPro" id="IPR011551">
    <property type="entry name" value="NTP_PyrPHydrolase_MazG"/>
</dbReference>
<organism evidence="2 3">
    <name type="scientific">Ruminococcus albus</name>
    <dbReference type="NCBI Taxonomy" id="1264"/>
    <lineage>
        <taxon>Bacteria</taxon>
        <taxon>Bacillati</taxon>
        <taxon>Bacillota</taxon>
        <taxon>Clostridia</taxon>
        <taxon>Eubacteriales</taxon>
        <taxon>Oscillospiraceae</taxon>
        <taxon>Ruminococcus</taxon>
    </lineage>
</organism>
<keyword evidence="2" id="KW-0808">Transferase</keyword>
<sequence length="270" mass="30813">MEKKSVDELIESLPKKERYNMDDLVDLVTVLRDQEKGCPWDKEQTHSSIKKDLLEEVYEVMEAIDFDSPEMMREELGDVLLQVIFHVVLEDEKDHFVLEDVITELCQKLIIRHPHVFGDVQADTVDKVLSNWDSIKKDTKGQESFTDTLKSVPKNFPALMRSQKLGKRAARAGVDFEKSEEDGTELDLYAAIESALNRVKLADQKEEDASGEIGELLFLCSNLARRLDCDAEECLADSCKSFVKRFEDLEKHSADIAEVSAEELYSYKGN</sequence>
<dbReference type="GO" id="GO:0046076">
    <property type="term" value="P:dTTP catabolic process"/>
    <property type="evidence" value="ECO:0007669"/>
    <property type="project" value="TreeGrafter"/>
</dbReference>
<dbReference type="InterPro" id="IPR004518">
    <property type="entry name" value="MazG-like_dom"/>
</dbReference>